<dbReference type="InterPro" id="IPR050597">
    <property type="entry name" value="Cytochrome_c_Oxidase_Subunit"/>
</dbReference>
<protein>
    <submittedName>
        <fullName evidence="8">C-type cytochrome</fullName>
    </submittedName>
</protein>
<feature type="binding site" description="covalent" evidence="4">
    <location>
        <position position="17"/>
    </location>
    <ligand>
        <name>heme c</name>
        <dbReference type="ChEBI" id="CHEBI:61717"/>
        <label>1</label>
    </ligand>
</feature>
<keyword evidence="3 5" id="KW-0408">Iron</keyword>
<evidence type="ECO:0000256" key="1">
    <source>
        <dbReference type="ARBA" id="ARBA00022617"/>
    </source>
</evidence>
<dbReference type="EMBL" id="CP043046">
    <property type="protein sequence ID" value="QEI09145.1"/>
    <property type="molecule type" value="Genomic_DNA"/>
</dbReference>
<evidence type="ECO:0000256" key="2">
    <source>
        <dbReference type="ARBA" id="ARBA00022723"/>
    </source>
</evidence>
<dbReference type="GO" id="GO:0005506">
    <property type="term" value="F:iron ion binding"/>
    <property type="evidence" value="ECO:0007669"/>
    <property type="project" value="InterPro"/>
</dbReference>
<dbReference type="GO" id="GO:0009055">
    <property type="term" value="F:electron transfer activity"/>
    <property type="evidence" value="ECO:0007669"/>
    <property type="project" value="InterPro"/>
</dbReference>
<feature type="binding site" description="covalent" evidence="4">
    <location>
        <position position="116"/>
    </location>
    <ligand>
        <name>heme c</name>
        <dbReference type="ChEBI" id="CHEBI:61717"/>
        <label>2</label>
    </ligand>
</feature>
<accession>A0A5C0B4J5</accession>
<feature type="region of interest" description="Disordered" evidence="6">
    <location>
        <begin position="192"/>
        <end position="212"/>
    </location>
</feature>
<feature type="binding site" description="axial binding residue" evidence="5">
    <location>
        <position position="18"/>
    </location>
    <ligand>
        <name>heme c</name>
        <dbReference type="ChEBI" id="CHEBI:61717"/>
        <label>1</label>
    </ligand>
    <ligandPart>
        <name>Fe</name>
        <dbReference type="ChEBI" id="CHEBI:18248"/>
    </ligandPart>
</feature>
<keyword evidence="9" id="KW-1185">Reference proteome</keyword>
<evidence type="ECO:0000256" key="4">
    <source>
        <dbReference type="PIRSR" id="PIRSR000005-1"/>
    </source>
</evidence>
<keyword evidence="2 5" id="KW-0479">Metal-binding</keyword>
<keyword evidence="1 4" id="KW-0349">Heme</keyword>
<dbReference type="SUPFAM" id="SSF46626">
    <property type="entry name" value="Cytochrome c"/>
    <property type="match status" value="2"/>
</dbReference>
<dbReference type="Gene3D" id="1.10.760.10">
    <property type="entry name" value="Cytochrome c-like domain"/>
    <property type="match status" value="2"/>
</dbReference>
<evidence type="ECO:0000256" key="5">
    <source>
        <dbReference type="PIRSR" id="PIRSR000005-2"/>
    </source>
</evidence>
<dbReference type="AlphaFoldDB" id="A0A5C0B4J5"/>
<dbReference type="Proteomes" id="UP000325161">
    <property type="component" value="Chromosome"/>
</dbReference>
<sequence>MLQPDTMAARLVACTACHGPQGRSGPDGYYPRIAGKPAEYLYHQLLHFREGERRYEPMRVLLDTMSDDYLREIAQWFSDQHPPYVPARSTRVDAAALERGRLMTLQGDAARGIPACAACHGATLTGVKPAIPGVLGLPHDYIAAQFGAWRAGLRKASAPDCMAEVARKLTPEDISAVAAWLSIQPVPNDGLPVETANLPQDCGSQTRSAGAR</sequence>
<evidence type="ECO:0000259" key="7">
    <source>
        <dbReference type="PROSITE" id="PS51007"/>
    </source>
</evidence>
<dbReference type="KEGG" id="pacr:FXN63_05915"/>
<evidence type="ECO:0000256" key="6">
    <source>
        <dbReference type="SAM" id="MobiDB-lite"/>
    </source>
</evidence>
<feature type="binding site" description="axial binding residue" evidence="5">
    <location>
        <position position="58"/>
    </location>
    <ligand>
        <name>heme c</name>
        <dbReference type="ChEBI" id="CHEBI:61717"/>
        <label>1</label>
    </ligand>
    <ligandPart>
        <name>Fe</name>
        <dbReference type="ChEBI" id="CHEBI:18248"/>
    </ligandPart>
</feature>
<evidence type="ECO:0000313" key="9">
    <source>
        <dbReference type="Proteomes" id="UP000325161"/>
    </source>
</evidence>
<dbReference type="OrthoDB" id="9773456at2"/>
<evidence type="ECO:0000256" key="3">
    <source>
        <dbReference type="ARBA" id="ARBA00023004"/>
    </source>
</evidence>
<dbReference type="Pfam" id="PF13442">
    <property type="entry name" value="Cytochrome_CBB3"/>
    <property type="match status" value="1"/>
</dbReference>
<proteinExistence type="predicted"/>
<dbReference type="PIRSF" id="PIRSF000005">
    <property type="entry name" value="Cytochrome_c4"/>
    <property type="match status" value="1"/>
</dbReference>
<feature type="binding site" description="axial binding residue" evidence="5">
    <location>
        <position position="120"/>
    </location>
    <ligand>
        <name>heme c</name>
        <dbReference type="ChEBI" id="CHEBI:61717"/>
        <label>2</label>
    </ligand>
    <ligandPart>
        <name>Fe</name>
        <dbReference type="ChEBI" id="CHEBI:18248"/>
    </ligandPart>
</feature>
<dbReference type="PANTHER" id="PTHR33751:SF11">
    <property type="entry name" value="BLL4483 PROTEIN"/>
    <property type="match status" value="1"/>
</dbReference>
<feature type="binding site" description="axial binding residue" evidence="5">
    <location>
        <position position="162"/>
    </location>
    <ligand>
        <name>heme c</name>
        <dbReference type="ChEBI" id="CHEBI:61717"/>
        <label>2</label>
    </ligand>
    <ligandPart>
        <name>Fe</name>
        <dbReference type="ChEBI" id="CHEBI:18248"/>
    </ligandPart>
</feature>
<dbReference type="InterPro" id="IPR009056">
    <property type="entry name" value="Cyt_c-like_dom"/>
</dbReference>
<dbReference type="PROSITE" id="PS51007">
    <property type="entry name" value="CYTC"/>
    <property type="match status" value="1"/>
</dbReference>
<comment type="PTM">
    <text evidence="4">Binds 2 heme c groups covalently per subunit.</text>
</comment>
<dbReference type="PANTHER" id="PTHR33751">
    <property type="entry name" value="CBB3-TYPE CYTOCHROME C OXIDASE SUBUNIT FIXP"/>
    <property type="match status" value="1"/>
</dbReference>
<dbReference type="GO" id="GO:0020037">
    <property type="term" value="F:heme binding"/>
    <property type="evidence" value="ECO:0007669"/>
    <property type="project" value="InterPro"/>
</dbReference>
<reference evidence="8 9" key="1">
    <citation type="submission" date="2019-08" db="EMBL/GenBank/DDBJ databases">
        <title>Amphibian skin-associated Pigmentiphaga: genome sequence and occurrence across geography and hosts.</title>
        <authorList>
            <person name="Bletz M.C."/>
            <person name="Bunk B."/>
            <person name="Sproeer C."/>
            <person name="Biwer P."/>
            <person name="Reiter S."/>
            <person name="Rabemananjara F.C.E."/>
            <person name="Schulz S."/>
            <person name="Overmann J."/>
            <person name="Vences M."/>
        </authorList>
    </citation>
    <scope>NUCLEOTIDE SEQUENCE [LARGE SCALE GENOMIC DNA]</scope>
    <source>
        <strain evidence="8 9">Mada1488</strain>
    </source>
</reference>
<feature type="binding site" description="covalent" evidence="4">
    <location>
        <position position="14"/>
    </location>
    <ligand>
        <name>heme c</name>
        <dbReference type="ChEBI" id="CHEBI:61717"/>
        <label>1</label>
    </ligand>
</feature>
<name>A0A5C0B4J5_9BURK</name>
<evidence type="ECO:0000313" key="8">
    <source>
        <dbReference type="EMBL" id="QEI09145.1"/>
    </source>
</evidence>
<feature type="compositionally biased region" description="Polar residues" evidence="6">
    <location>
        <begin position="202"/>
        <end position="212"/>
    </location>
</feature>
<feature type="domain" description="Cytochrome c" evidence="7">
    <location>
        <begin position="95"/>
        <end position="185"/>
    </location>
</feature>
<dbReference type="InterPro" id="IPR036909">
    <property type="entry name" value="Cyt_c-like_dom_sf"/>
</dbReference>
<feature type="binding site" description="covalent" evidence="4">
    <location>
        <position position="119"/>
    </location>
    <ligand>
        <name>heme c</name>
        <dbReference type="ChEBI" id="CHEBI:61717"/>
        <label>2</label>
    </ligand>
</feature>
<organism evidence="8 9">
    <name type="scientific">Pigmentiphaga aceris</name>
    <dbReference type="NCBI Taxonomy" id="1940612"/>
    <lineage>
        <taxon>Bacteria</taxon>
        <taxon>Pseudomonadati</taxon>
        <taxon>Pseudomonadota</taxon>
        <taxon>Betaproteobacteria</taxon>
        <taxon>Burkholderiales</taxon>
        <taxon>Alcaligenaceae</taxon>
        <taxon>Pigmentiphaga</taxon>
    </lineage>
</organism>
<gene>
    <name evidence="8" type="ORF">FXN63_05915</name>
</gene>
<dbReference type="GO" id="GO:0042597">
    <property type="term" value="C:periplasmic space"/>
    <property type="evidence" value="ECO:0007669"/>
    <property type="project" value="InterPro"/>
</dbReference>
<dbReference type="InterPro" id="IPR024167">
    <property type="entry name" value="Cytochrome_c4-like"/>
</dbReference>